<accession>A0A7S3L676</accession>
<evidence type="ECO:0000313" key="1">
    <source>
        <dbReference type="EMBL" id="CAE0410488.1"/>
    </source>
</evidence>
<organism evidence="1">
    <name type="scientific">Amphora coffeiformis</name>
    <dbReference type="NCBI Taxonomy" id="265554"/>
    <lineage>
        <taxon>Eukaryota</taxon>
        <taxon>Sar</taxon>
        <taxon>Stramenopiles</taxon>
        <taxon>Ochrophyta</taxon>
        <taxon>Bacillariophyta</taxon>
        <taxon>Bacillariophyceae</taxon>
        <taxon>Bacillariophycidae</taxon>
        <taxon>Thalassiophysales</taxon>
        <taxon>Catenulaceae</taxon>
        <taxon>Amphora</taxon>
    </lineage>
</organism>
<name>A0A7S3L676_9STRA</name>
<protein>
    <submittedName>
        <fullName evidence="1">Uncharacterized protein</fullName>
    </submittedName>
</protein>
<dbReference type="AlphaFoldDB" id="A0A7S3L676"/>
<reference evidence="1" key="1">
    <citation type="submission" date="2021-01" db="EMBL/GenBank/DDBJ databases">
        <authorList>
            <person name="Corre E."/>
            <person name="Pelletier E."/>
            <person name="Niang G."/>
            <person name="Scheremetjew M."/>
            <person name="Finn R."/>
            <person name="Kale V."/>
            <person name="Holt S."/>
            <person name="Cochrane G."/>
            <person name="Meng A."/>
            <person name="Brown T."/>
            <person name="Cohen L."/>
        </authorList>
    </citation>
    <scope>NUCLEOTIDE SEQUENCE</scope>
    <source>
        <strain evidence="1">CCMP127</strain>
    </source>
</reference>
<dbReference type="EMBL" id="HBIM01009396">
    <property type="protein sequence ID" value="CAE0410488.1"/>
    <property type="molecule type" value="Transcribed_RNA"/>
</dbReference>
<proteinExistence type="predicted"/>
<sequence>MADCMTEWLDLKSDLNDKSFCHRLFCWPCDSSVAFCVALRNCDCSGVMKVLCCCPCRTCCGGCPTDAESRSAKELDDEPEEIPYTRVFEMEKKKREKMKATVQ</sequence>
<gene>
    <name evidence="1" type="ORF">ACOF00016_LOCUS7954</name>
</gene>